<dbReference type="PRINTS" id="PR00598">
    <property type="entry name" value="HTHMARR"/>
</dbReference>
<reference evidence="5 6" key="1">
    <citation type="submission" date="2017-03" db="EMBL/GenBank/DDBJ databases">
        <title>Genome sequence of Clostridium oryzae DSM 28571.</title>
        <authorList>
            <person name="Poehlein A."/>
            <person name="Daniel R."/>
        </authorList>
    </citation>
    <scope>NUCLEOTIDE SEQUENCE [LARGE SCALE GENOMIC DNA]</scope>
    <source>
        <strain evidence="5 6">DSM 28571</strain>
    </source>
</reference>
<evidence type="ECO:0000256" key="3">
    <source>
        <dbReference type="ARBA" id="ARBA00023163"/>
    </source>
</evidence>
<evidence type="ECO:0000256" key="2">
    <source>
        <dbReference type="ARBA" id="ARBA00023125"/>
    </source>
</evidence>
<dbReference type="SUPFAM" id="SSF46785">
    <property type="entry name" value="Winged helix' DNA-binding domain"/>
    <property type="match status" value="1"/>
</dbReference>
<keyword evidence="3" id="KW-0804">Transcription</keyword>
<name>A0A1V4IBQ5_9CLOT</name>
<dbReference type="PANTHER" id="PTHR42756:SF2">
    <property type="entry name" value="MARR FAMILY REGULATORY PROTEIN"/>
    <property type="match status" value="1"/>
</dbReference>
<dbReference type="PANTHER" id="PTHR42756">
    <property type="entry name" value="TRANSCRIPTIONAL REGULATOR, MARR"/>
    <property type="match status" value="1"/>
</dbReference>
<dbReference type="STRING" id="1450648.CLORY_41140"/>
<dbReference type="EMBL" id="MZGV01000085">
    <property type="protein sequence ID" value="OPJ57421.1"/>
    <property type="molecule type" value="Genomic_DNA"/>
</dbReference>
<feature type="domain" description="HTH marR-type" evidence="4">
    <location>
        <begin position="1"/>
        <end position="143"/>
    </location>
</feature>
<dbReference type="Gene3D" id="1.10.10.10">
    <property type="entry name" value="Winged helix-like DNA-binding domain superfamily/Winged helix DNA-binding domain"/>
    <property type="match status" value="1"/>
</dbReference>
<organism evidence="5 6">
    <name type="scientific">Clostridium oryzae</name>
    <dbReference type="NCBI Taxonomy" id="1450648"/>
    <lineage>
        <taxon>Bacteria</taxon>
        <taxon>Bacillati</taxon>
        <taxon>Bacillota</taxon>
        <taxon>Clostridia</taxon>
        <taxon>Eubacteriales</taxon>
        <taxon>Clostridiaceae</taxon>
        <taxon>Clostridium</taxon>
    </lineage>
</organism>
<protein>
    <submittedName>
        <fullName evidence="5">Transcriptional regulator SlyA</fullName>
    </submittedName>
</protein>
<dbReference type="AlphaFoldDB" id="A0A1V4IBQ5"/>
<dbReference type="SMART" id="SM00347">
    <property type="entry name" value="HTH_MARR"/>
    <property type="match status" value="1"/>
</dbReference>
<keyword evidence="2" id="KW-0238">DNA-binding</keyword>
<dbReference type="OrthoDB" id="795750at2"/>
<comment type="caution">
    <text evidence="5">The sequence shown here is derived from an EMBL/GenBank/DDBJ whole genome shotgun (WGS) entry which is preliminary data.</text>
</comment>
<evidence type="ECO:0000313" key="6">
    <source>
        <dbReference type="Proteomes" id="UP000190080"/>
    </source>
</evidence>
<evidence type="ECO:0000313" key="5">
    <source>
        <dbReference type="EMBL" id="OPJ57421.1"/>
    </source>
</evidence>
<dbReference type="InterPro" id="IPR000835">
    <property type="entry name" value="HTH_MarR-typ"/>
</dbReference>
<keyword evidence="6" id="KW-1185">Reference proteome</keyword>
<dbReference type="GO" id="GO:0003677">
    <property type="term" value="F:DNA binding"/>
    <property type="evidence" value="ECO:0007669"/>
    <property type="project" value="UniProtKB-KW"/>
</dbReference>
<dbReference type="PROSITE" id="PS50995">
    <property type="entry name" value="HTH_MARR_2"/>
    <property type="match status" value="1"/>
</dbReference>
<dbReference type="GO" id="GO:0003700">
    <property type="term" value="F:DNA-binding transcription factor activity"/>
    <property type="evidence" value="ECO:0007669"/>
    <property type="project" value="InterPro"/>
</dbReference>
<dbReference type="RefSeq" id="WP_079428043.1">
    <property type="nucleotide sequence ID" value="NZ_MZGV01000085.1"/>
</dbReference>
<dbReference type="Proteomes" id="UP000190080">
    <property type="component" value="Unassembled WGS sequence"/>
</dbReference>
<evidence type="ECO:0000256" key="1">
    <source>
        <dbReference type="ARBA" id="ARBA00023015"/>
    </source>
</evidence>
<gene>
    <name evidence="5" type="primary">slyA_4</name>
    <name evidence="5" type="ORF">CLORY_41140</name>
</gene>
<dbReference type="Pfam" id="PF12802">
    <property type="entry name" value="MarR_2"/>
    <property type="match status" value="1"/>
</dbReference>
<dbReference type="InterPro" id="IPR036390">
    <property type="entry name" value="WH_DNA-bd_sf"/>
</dbReference>
<proteinExistence type="predicted"/>
<keyword evidence="1" id="KW-0805">Transcription regulation</keyword>
<sequence length="163" mass="19014">MYANIDKLAGLMRLNSNIYRCSQVYLDRNLAKFNLSMGTYPYLLVLKRLPGISQNYISRELSVDKAMSARTIKKLIDEGYIRKEENKDDIRAYKLYITEKAQTIIPEILKIVHEWIDMIVPKDEADNKEIIETAITFLEQVLDNSRKYKCCCNDKTKGVHNNE</sequence>
<accession>A0A1V4IBQ5</accession>
<evidence type="ECO:0000259" key="4">
    <source>
        <dbReference type="PROSITE" id="PS50995"/>
    </source>
</evidence>
<dbReference type="InterPro" id="IPR036388">
    <property type="entry name" value="WH-like_DNA-bd_sf"/>
</dbReference>